<evidence type="ECO:0000259" key="6">
    <source>
        <dbReference type="Pfam" id="PF04932"/>
    </source>
</evidence>
<dbReference type="GO" id="GO:0016874">
    <property type="term" value="F:ligase activity"/>
    <property type="evidence" value="ECO:0007669"/>
    <property type="project" value="UniProtKB-KW"/>
</dbReference>
<evidence type="ECO:0000256" key="5">
    <source>
        <dbReference type="SAM" id="Phobius"/>
    </source>
</evidence>
<dbReference type="PANTHER" id="PTHR37422">
    <property type="entry name" value="TEICHURONIC ACID BIOSYNTHESIS PROTEIN TUAE"/>
    <property type="match status" value="1"/>
</dbReference>
<keyword evidence="3 5" id="KW-1133">Transmembrane helix</keyword>
<comment type="caution">
    <text evidence="7">The sequence shown here is derived from an EMBL/GenBank/DDBJ whole genome shotgun (WGS) entry which is preliminary data.</text>
</comment>
<keyword evidence="2 5" id="KW-0812">Transmembrane</keyword>
<dbReference type="InterPro" id="IPR007016">
    <property type="entry name" value="O-antigen_ligase-rel_domated"/>
</dbReference>
<evidence type="ECO:0000256" key="4">
    <source>
        <dbReference type="ARBA" id="ARBA00023136"/>
    </source>
</evidence>
<reference evidence="7 8" key="1">
    <citation type="submission" date="2018-08" db="EMBL/GenBank/DDBJ databases">
        <title>A genome reference for cultivated species of the human gut microbiota.</title>
        <authorList>
            <person name="Zou Y."/>
            <person name="Xue W."/>
            <person name="Luo G."/>
        </authorList>
    </citation>
    <scope>NUCLEOTIDE SEQUENCE [LARGE SCALE GENOMIC DNA]</scope>
    <source>
        <strain evidence="7 8">AM25-1</strain>
    </source>
</reference>
<protein>
    <submittedName>
        <fullName evidence="7">O-antigen ligase family protein</fullName>
    </submittedName>
</protein>
<feature type="transmembrane region" description="Helical" evidence="5">
    <location>
        <begin position="110"/>
        <end position="130"/>
    </location>
</feature>
<evidence type="ECO:0000313" key="8">
    <source>
        <dbReference type="Proteomes" id="UP000284676"/>
    </source>
</evidence>
<feature type="transmembrane region" description="Helical" evidence="5">
    <location>
        <begin position="199"/>
        <end position="216"/>
    </location>
</feature>
<sequence>MFKINQNIYNKIGELGVYIYTLSLFISKSGVNIGLGLLALAFLLYLLDKRKVTLTPEEKYILVVLILLPIFSLFSVGGTYSFQRALEKSYRYIGLFFIPYFLYKDRVVKIVLSLFSLSIIVCFINGILYYKKLKWNFNVRFLSFSSNTLDEAHILAMGSMLILVAVVYYIKERKYIFTLLFTLTLILAVSALVMTQGRGAWLGFGAGLFVVSFFLFKSKKIFIAITILTLLLGYESINSKALENNRYIKRFESIKNKDNSRILLWKSGIEMYKANPIFGVGRDNAGVYSLEYMKNHFKEQKPNYFSKKMLELAGAGNLHSLYVTALAEEGILSIPFIGMFLFILYRQGRYCISRERDFNFYLVVGTMGMLVAFLVGGFTENVWREIWKSNMFVFIVGLYLSRVKQE</sequence>
<dbReference type="PANTHER" id="PTHR37422:SF13">
    <property type="entry name" value="LIPOPOLYSACCHARIDE BIOSYNTHESIS PROTEIN PA4999-RELATED"/>
    <property type="match status" value="1"/>
</dbReference>
<feature type="transmembrane region" description="Helical" evidence="5">
    <location>
        <begin position="60"/>
        <end position="82"/>
    </location>
</feature>
<comment type="subcellular location">
    <subcellularLocation>
        <location evidence="1">Membrane</location>
        <topology evidence="1">Multi-pass membrane protein</topology>
    </subcellularLocation>
</comment>
<dbReference type="RefSeq" id="WP_118234633.1">
    <property type="nucleotide sequence ID" value="NZ_QRHL01000027.1"/>
</dbReference>
<feature type="transmembrane region" description="Helical" evidence="5">
    <location>
        <begin position="30"/>
        <end position="48"/>
    </location>
</feature>
<accession>A0A414PP85</accession>
<organism evidence="7 8">
    <name type="scientific">Fusobacterium mortiferum</name>
    <dbReference type="NCBI Taxonomy" id="850"/>
    <lineage>
        <taxon>Bacteria</taxon>
        <taxon>Fusobacteriati</taxon>
        <taxon>Fusobacteriota</taxon>
        <taxon>Fusobacteriia</taxon>
        <taxon>Fusobacteriales</taxon>
        <taxon>Fusobacteriaceae</taxon>
        <taxon>Fusobacterium</taxon>
    </lineage>
</organism>
<feature type="transmembrane region" description="Helical" evidence="5">
    <location>
        <begin position="152"/>
        <end position="170"/>
    </location>
</feature>
<evidence type="ECO:0000313" key="7">
    <source>
        <dbReference type="EMBL" id="RHF70342.1"/>
    </source>
</evidence>
<evidence type="ECO:0000256" key="1">
    <source>
        <dbReference type="ARBA" id="ARBA00004141"/>
    </source>
</evidence>
<evidence type="ECO:0000256" key="3">
    <source>
        <dbReference type="ARBA" id="ARBA00022989"/>
    </source>
</evidence>
<feature type="transmembrane region" description="Helical" evidence="5">
    <location>
        <begin position="330"/>
        <end position="346"/>
    </location>
</feature>
<feature type="transmembrane region" description="Helical" evidence="5">
    <location>
        <begin position="221"/>
        <end position="237"/>
    </location>
</feature>
<dbReference type="AlphaFoldDB" id="A0A414PP85"/>
<dbReference type="InterPro" id="IPR051533">
    <property type="entry name" value="WaaL-like"/>
</dbReference>
<keyword evidence="7" id="KW-0436">Ligase</keyword>
<keyword evidence="4 5" id="KW-0472">Membrane</keyword>
<name>A0A414PP85_FUSMR</name>
<dbReference type="Proteomes" id="UP000284676">
    <property type="component" value="Unassembled WGS sequence"/>
</dbReference>
<evidence type="ECO:0000256" key="2">
    <source>
        <dbReference type="ARBA" id="ARBA00022692"/>
    </source>
</evidence>
<dbReference type="GO" id="GO:0016020">
    <property type="term" value="C:membrane"/>
    <property type="evidence" value="ECO:0007669"/>
    <property type="project" value="UniProtKB-SubCell"/>
</dbReference>
<feature type="transmembrane region" description="Helical" evidence="5">
    <location>
        <begin position="358"/>
        <end position="379"/>
    </location>
</feature>
<proteinExistence type="predicted"/>
<dbReference type="Pfam" id="PF04932">
    <property type="entry name" value="Wzy_C"/>
    <property type="match status" value="1"/>
</dbReference>
<feature type="transmembrane region" description="Helical" evidence="5">
    <location>
        <begin position="175"/>
        <end position="193"/>
    </location>
</feature>
<dbReference type="EMBL" id="QRHL01000027">
    <property type="protein sequence ID" value="RHF70342.1"/>
    <property type="molecule type" value="Genomic_DNA"/>
</dbReference>
<feature type="domain" description="O-antigen ligase-related" evidence="6">
    <location>
        <begin position="184"/>
        <end position="332"/>
    </location>
</feature>
<gene>
    <name evidence="7" type="ORF">DW663_10940</name>
</gene>